<name>A0AAP4RAP1_9BURK</name>
<feature type="non-terminal residue" evidence="1">
    <location>
        <position position="1"/>
    </location>
</feature>
<dbReference type="Proteomes" id="UP001172109">
    <property type="component" value="Unassembled WGS sequence"/>
</dbReference>
<dbReference type="RefSeq" id="WP_301790336.1">
    <property type="nucleotide sequence ID" value="NZ_JAUJQS010000045.1"/>
</dbReference>
<protein>
    <submittedName>
        <fullName evidence="1">Uncharacterized protein</fullName>
    </submittedName>
</protein>
<dbReference type="EMBL" id="JAUJQS010000045">
    <property type="protein sequence ID" value="MDN7570080.1"/>
    <property type="molecule type" value="Genomic_DNA"/>
</dbReference>
<sequence>PVEWPDGRGISGRMRVEWVAGSAWNRWSDAHGMGGQMTVESAALIVRMAEHGCDHFFTRVVVRGAQRRAERDVTGK</sequence>
<reference evidence="1" key="1">
    <citation type="submission" date="2023-07" db="EMBL/GenBank/DDBJ databases">
        <title>A collection of bacterial strains from the Burkholderia cepacia Research Laboratory and Repository.</title>
        <authorList>
            <person name="Lipuma J."/>
            <person name="Spilker T."/>
            <person name="Caverly L."/>
        </authorList>
    </citation>
    <scope>NUCLEOTIDE SEQUENCE</scope>
    <source>
        <strain evidence="1">AU44979</strain>
    </source>
</reference>
<evidence type="ECO:0000313" key="2">
    <source>
        <dbReference type="Proteomes" id="UP001172109"/>
    </source>
</evidence>
<evidence type="ECO:0000313" key="1">
    <source>
        <dbReference type="EMBL" id="MDN7570080.1"/>
    </source>
</evidence>
<gene>
    <name evidence="1" type="ORF">QZM56_36925</name>
</gene>
<accession>A0AAP4RAP1</accession>
<dbReference type="AlphaFoldDB" id="A0AAP4RAP1"/>
<proteinExistence type="predicted"/>
<organism evidence="1 2">
    <name type="scientific">Burkholderia contaminans</name>
    <dbReference type="NCBI Taxonomy" id="488447"/>
    <lineage>
        <taxon>Bacteria</taxon>
        <taxon>Pseudomonadati</taxon>
        <taxon>Pseudomonadota</taxon>
        <taxon>Betaproteobacteria</taxon>
        <taxon>Burkholderiales</taxon>
        <taxon>Burkholderiaceae</taxon>
        <taxon>Burkholderia</taxon>
        <taxon>Burkholderia cepacia complex</taxon>
    </lineage>
</organism>
<comment type="caution">
    <text evidence="1">The sequence shown here is derived from an EMBL/GenBank/DDBJ whole genome shotgun (WGS) entry which is preliminary data.</text>
</comment>